<accession>A0ABU0JWQ8</accession>
<comment type="caution">
    <text evidence="1">The sequence shown here is derived from an EMBL/GenBank/DDBJ whole genome shotgun (WGS) entry which is preliminary data.</text>
</comment>
<keyword evidence="2" id="KW-1185">Reference proteome</keyword>
<evidence type="ECO:0000313" key="2">
    <source>
        <dbReference type="Proteomes" id="UP001226720"/>
    </source>
</evidence>
<sequence>MLTINLLFVTIGIRVHERTMREEKHYVRVKGQMERKSERITENQPWLF</sequence>
<organism evidence="1 2">
    <name type="scientific">Guptibacillus hwajinpoensis</name>
    <dbReference type="NCBI Taxonomy" id="208199"/>
    <lineage>
        <taxon>Bacteria</taxon>
        <taxon>Bacillati</taxon>
        <taxon>Bacillota</taxon>
        <taxon>Bacilli</taxon>
        <taxon>Bacillales</taxon>
        <taxon>Guptibacillaceae</taxon>
        <taxon>Guptibacillus</taxon>
    </lineage>
</organism>
<dbReference type="Proteomes" id="UP001226720">
    <property type="component" value="Unassembled WGS sequence"/>
</dbReference>
<reference evidence="1" key="1">
    <citation type="submission" date="2023-07" db="EMBL/GenBank/DDBJ databases">
        <title>Genomic Encyclopedia of Type Strains, Phase IV (KMG-IV): sequencing the most valuable type-strain genomes for metagenomic binning, comparative biology and taxonomic classification.</title>
        <authorList>
            <person name="Goeker M."/>
        </authorList>
    </citation>
    <scope>NUCLEOTIDE SEQUENCE [LARGE SCALE GENOMIC DNA]</scope>
    <source>
        <strain evidence="1">JSM 076093</strain>
    </source>
</reference>
<dbReference type="GeneID" id="301326344"/>
<gene>
    <name evidence="1" type="ORF">QO000_000468</name>
</gene>
<dbReference type="EMBL" id="JAUSWM010000001">
    <property type="protein sequence ID" value="MDQ0481515.1"/>
    <property type="molecule type" value="Genomic_DNA"/>
</dbReference>
<protein>
    <recommendedName>
        <fullName evidence="3">YrzI family small protein</fullName>
    </recommendedName>
</protein>
<evidence type="ECO:0008006" key="3">
    <source>
        <dbReference type="Google" id="ProtNLM"/>
    </source>
</evidence>
<name>A0ABU0JWQ8_9BACL</name>
<proteinExistence type="predicted"/>
<dbReference type="RefSeq" id="WP_301550973.1">
    <property type="nucleotide sequence ID" value="NZ_JAQRMZ010000002.1"/>
</dbReference>
<evidence type="ECO:0000313" key="1">
    <source>
        <dbReference type="EMBL" id="MDQ0481515.1"/>
    </source>
</evidence>